<keyword evidence="10" id="KW-1185">Reference proteome</keyword>
<feature type="transmembrane region" description="Helical" evidence="7">
    <location>
        <begin position="401"/>
        <end position="427"/>
    </location>
</feature>
<evidence type="ECO:0000256" key="2">
    <source>
        <dbReference type="ARBA" id="ARBA00022448"/>
    </source>
</evidence>
<feature type="transmembrane region" description="Helical" evidence="7">
    <location>
        <begin position="71"/>
        <end position="90"/>
    </location>
</feature>
<dbReference type="PANTHER" id="PTHR32468:SF0">
    <property type="entry name" value="K(+)_H(+) ANTIPORTER 1"/>
    <property type="match status" value="1"/>
</dbReference>
<dbReference type="Proteomes" id="UP000294752">
    <property type="component" value="Unassembled WGS sequence"/>
</dbReference>
<feature type="transmembrane region" description="Helical" evidence="7">
    <location>
        <begin position="172"/>
        <end position="193"/>
    </location>
</feature>
<accession>A0A4R7D858</accession>
<evidence type="ECO:0000256" key="1">
    <source>
        <dbReference type="ARBA" id="ARBA00004141"/>
    </source>
</evidence>
<proteinExistence type="predicted"/>
<sequence length="737" mass="82399">MYWIIFEGKNLESDRHDLFATAHTLQWPAFVSHLQSNQVQPLAILLLQIIVIIVVARFFGWLCKKIRQPTVIGEIIGGIVLGPSFLSLYFPKTASTLFPVHSLNNLQLLSQVGLIFFMFIIGMQLELGVLKRKVHNAFVISHASIILPFALGLGLAYYIYGSLAPTGIDFTSFALFIGISMSITAFPVLARIVHERDLHKTKLGALVITCAAVDDVTTWCVLAAVIAVVKAGSFLSAIYIIIFAIAFVLVMVKLVRPFLSRIGEMYVSREHLAKPIVAIFFLTLIGSAYLSEVIGIHALFGAFMAGAIMPENNRFRNIFTEKIEDIALVLLLPLFFVYTGLRTQISLLNDLYLWQITCIVILVAIVGKFMGSTLAARLVGQNWKNSLTIGALMNTRGLMELVVLNIGYDLGILTAEIFTMMVVMALVTTLMTAPTLDLIENAFKTKRVNIPSEIRRFGTYNILLAFSHPQQSTSLLRLAHSLIKKLNRSTSLTALHLTASNDLHHYNAARYEADCFAPIKQEAKQIEQEIATLFKASNNVESDIVEIANENDYDLLLIGAGKSIFDGTALGKLFSITGRMIDPEKIIQQVREKESPFDNSIFSGSTQQLIYRSHIPVAVFINNDFQQAERILLPIFTAHDLKLIPYAQKFIHNANAQIVIVDSQKRIAQSTETLELIRAIEQVAPNHISRLENTDFNESLWANQDLIVLSTESWKHLFDIKKRSIKDMPSTLLIRHK</sequence>
<evidence type="ECO:0000256" key="3">
    <source>
        <dbReference type="ARBA" id="ARBA00022692"/>
    </source>
</evidence>
<feature type="transmembrane region" description="Helical" evidence="7">
    <location>
        <begin position="39"/>
        <end position="59"/>
    </location>
</feature>
<gene>
    <name evidence="9" type="ORF">B0I21_101284</name>
</gene>
<feature type="transmembrane region" description="Helical" evidence="7">
    <location>
        <begin position="323"/>
        <end position="341"/>
    </location>
</feature>
<evidence type="ECO:0000313" key="10">
    <source>
        <dbReference type="Proteomes" id="UP000294752"/>
    </source>
</evidence>
<feature type="transmembrane region" description="Helical" evidence="7">
    <location>
        <begin position="294"/>
        <end position="311"/>
    </location>
</feature>
<organism evidence="9 10">
    <name type="scientific">Sphingobacterium paludis</name>
    <dbReference type="NCBI Taxonomy" id="1476465"/>
    <lineage>
        <taxon>Bacteria</taxon>
        <taxon>Pseudomonadati</taxon>
        <taxon>Bacteroidota</taxon>
        <taxon>Sphingobacteriia</taxon>
        <taxon>Sphingobacteriales</taxon>
        <taxon>Sphingobacteriaceae</taxon>
        <taxon>Sphingobacterium</taxon>
    </lineage>
</organism>
<feature type="domain" description="Cation/H+ exchanger transmembrane" evidence="8">
    <location>
        <begin position="54"/>
        <end position="436"/>
    </location>
</feature>
<evidence type="ECO:0000256" key="6">
    <source>
        <dbReference type="ARBA" id="ARBA00023136"/>
    </source>
</evidence>
<dbReference type="EMBL" id="SNZV01000001">
    <property type="protein sequence ID" value="TDS17419.1"/>
    <property type="molecule type" value="Genomic_DNA"/>
</dbReference>
<keyword evidence="4 7" id="KW-1133">Transmembrane helix</keyword>
<keyword evidence="2" id="KW-0813">Transport</keyword>
<dbReference type="InterPro" id="IPR050794">
    <property type="entry name" value="CPA2_transporter"/>
</dbReference>
<dbReference type="Gene3D" id="1.20.1530.20">
    <property type="match status" value="1"/>
</dbReference>
<name>A0A4R7D858_9SPHI</name>
<comment type="subcellular location">
    <subcellularLocation>
        <location evidence="1">Membrane</location>
        <topology evidence="1">Multi-pass membrane protein</topology>
    </subcellularLocation>
</comment>
<evidence type="ECO:0000313" key="9">
    <source>
        <dbReference type="EMBL" id="TDS17419.1"/>
    </source>
</evidence>
<dbReference type="GO" id="GO:0015297">
    <property type="term" value="F:antiporter activity"/>
    <property type="evidence" value="ECO:0007669"/>
    <property type="project" value="InterPro"/>
</dbReference>
<feature type="transmembrane region" description="Helical" evidence="7">
    <location>
        <begin position="353"/>
        <end position="380"/>
    </location>
</feature>
<evidence type="ECO:0000256" key="7">
    <source>
        <dbReference type="SAM" id="Phobius"/>
    </source>
</evidence>
<feature type="transmembrane region" description="Helical" evidence="7">
    <location>
        <begin position="205"/>
        <end position="228"/>
    </location>
</feature>
<dbReference type="AlphaFoldDB" id="A0A4R7D858"/>
<protein>
    <submittedName>
        <fullName evidence="9">Transporter (CPA2 family)</fullName>
    </submittedName>
</protein>
<dbReference type="Pfam" id="PF00999">
    <property type="entry name" value="Na_H_Exchanger"/>
    <property type="match status" value="1"/>
</dbReference>
<dbReference type="SUPFAM" id="SSF52402">
    <property type="entry name" value="Adenine nucleotide alpha hydrolases-like"/>
    <property type="match status" value="1"/>
</dbReference>
<evidence type="ECO:0000259" key="8">
    <source>
        <dbReference type="Pfam" id="PF00999"/>
    </source>
</evidence>
<dbReference type="GO" id="GO:0016020">
    <property type="term" value="C:membrane"/>
    <property type="evidence" value="ECO:0007669"/>
    <property type="project" value="UniProtKB-SubCell"/>
</dbReference>
<keyword evidence="6 7" id="KW-0472">Membrane</keyword>
<evidence type="ECO:0000256" key="5">
    <source>
        <dbReference type="ARBA" id="ARBA00023065"/>
    </source>
</evidence>
<keyword evidence="3 7" id="KW-0812">Transmembrane</keyword>
<feature type="transmembrane region" description="Helical" evidence="7">
    <location>
        <begin position="137"/>
        <end position="160"/>
    </location>
</feature>
<dbReference type="PANTHER" id="PTHR32468">
    <property type="entry name" value="CATION/H + ANTIPORTER"/>
    <property type="match status" value="1"/>
</dbReference>
<feature type="transmembrane region" description="Helical" evidence="7">
    <location>
        <begin position="110"/>
        <end position="130"/>
    </location>
</feature>
<dbReference type="GO" id="GO:1902600">
    <property type="term" value="P:proton transmembrane transport"/>
    <property type="evidence" value="ECO:0007669"/>
    <property type="project" value="InterPro"/>
</dbReference>
<feature type="transmembrane region" description="Helical" evidence="7">
    <location>
        <begin position="272"/>
        <end position="288"/>
    </location>
</feature>
<dbReference type="InterPro" id="IPR038770">
    <property type="entry name" value="Na+/solute_symporter_sf"/>
</dbReference>
<evidence type="ECO:0000256" key="4">
    <source>
        <dbReference type="ARBA" id="ARBA00022989"/>
    </source>
</evidence>
<dbReference type="Gene3D" id="3.40.50.12370">
    <property type="match status" value="1"/>
</dbReference>
<dbReference type="InterPro" id="IPR006153">
    <property type="entry name" value="Cation/H_exchanger_TM"/>
</dbReference>
<reference evidence="9 10" key="1">
    <citation type="submission" date="2019-03" db="EMBL/GenBank/DDBJ databases">
        <title>Genomic Encyclopedia of Type Strains, Phase III (KMG-III): the genomes of soil and plant-associated and newly described type strains.</title>
        <authorList>
            <person name="Whitman W."/>
        </authorList>
    </citation>
    <scope>NUCLEOTIDE SEQUENCE [LARGE SCALE GENOMIC DNA]</scope>
    <source>
        <strain evidence="9 10">CGMCC 1.12801</strain>
    </source>
</reference>
<feature type="transmembrane region" description="Helical" evidence="7">
    <location>
        <begin position="234"/>
        <end position="252"/>
    </location>
</feature>
<comment type="caution">
    <text evidence="9">The sequence shown here is derived from an EMBL/GenBank/DDBJ whole genome shotgun (WGS) entry which is preliminary data.</text>
</comment>
<keyword evidence="5" id="KW-0406">Ion transport</keyword>